<dbReference type="InterPro" id="IPR038765">
    <property type="entry name" value="Papain-like_cys_pep_sf"/>
</dbReference>
<feature type="domain" description="NlpC/P60" evidence="5">
    <location>
        <begin position="177"/>
        <end position="302"/>
    </location>
</feature>
<dbReference type="SUPFAM" id="SSF54001">
    <property type="entry name" value="Cysteine proteinases"/>
    <property type="match status" value="1"/>
</dbReference>
<dbReference type="RefSeq" id="WP_062687183.1">
    <property type="nucleotide sequence ID" value="NZ_KQ758683.1"/>
</dbReference>
<evidence type="ECO:0000313" key="7">
    <source>
        <dbReference type="Proteomes" id="UP000053681"/>
    </source>
</evidence>
<keyword evidence="3" id="KW-0378">Hydrolase</keyword>
<dbReference type="Proteomes" id="UP000053681">
    <property type="component" value="Unassembled WGS sequence"/>
</dbReference>
<dbReference type="AlphaFoldDB" id="A0A0V8JIE4"/>
<keyword evidence="7" id="KW-1185">Reference proteome</keyword>
<evidence type="ECO:0000256" key="4">
    <source>
        <dbReference type="ARBA" id="ARBA00022807"/>
    </source>
</evidence>
<keyword evidence="2" id="KW-0645">Protease</keyword>
<gene>
    <name evidence="6" type="ORF">AS180_16865</name>
</gene>
<evidence type="ECO:0000256" key="2">
    <source>
        <dbReference type="ARBA" id="ARBA00022670"/>
    </source>
</evidence>
<comment type="similarity">
    <text evidence="1">Belongs to the peptidase C40 family.</text>
</comment>
<dbReference type="InterPro" id="IPR041382">
    <property type="entry name" value="SH3_16"/>
</dbReference>
<dbReference type="InterPro" id="IPR051202">
    <property type="entry name" value="Peptidase_C40"/>
</dbReference>
<dbReference type="PANTHER" id="PTHR47053:SF3">
    <property type="entry name" value="GAMMA-D-GLUTAMYL-L-LYSINE DIPEPTIDYL-PEPTIDASE"/>
    <property type="match status" value="1"/>
</dbReference>
<dbReference type="Pfam" id="PF23795">
    <property type="entry name" value="SH3_YKFC_2nd"/>
    <property type="match status" value="1"/>
</dbReference>
<accession>A0A0V8JIE4</accession>
<name>A0A0V8JIE4_9BACI</name>
<evidence type="ECO:0000259" key="5">
    <source>
        <dbReference type="PROSITE" id="PS51935"/>
    </source>
</evidence>
<dbReference type="InterPro" id="IPR057812">
    <property type="entry name" value="SH3_YKFC_2nd"/>
</dbReference>
<dbReference type="GO" id="GO:0006508">
    <property type="term" value="P:proteolysis"/>
    <property type="evidence" value="ECO:0007669"/>
    <property type="project" value="UniProtKB-KW"/>
</dbReference>
<dbReference type="Gene3D" id="2.30.30.40">
    <property type="entry name" value="SH3 Domains"/>
    <property type="match status" value="2"/>
</dbReference>
<protein>
    <submittedName>
        <fullName evidence="6">Peptidase</fullName>
    </submittedName>
</protein>
<dbReference type="EMBL" id="LNQP01000068">
    <property type="protein sequence ID" value="KSU86745.1"/>
    <property type="molecule type" value="Genomic_DNA"/>
</dbReference>
<dbReference type="PROSITE" id="PS51935">
    <property type="entry name" value="NLPC_P60"/>
    <property type="match status" value="1"/>
</dbReference>
<evidence type="ECO:0000313" key="6">
    <source>
        <dbReference type="EMBL" id="KSU86745.1"/>
    </source>
</evidence>
<dbReference type="Pfam" id="PF18348">
    <property type="entry name" value="SH3_16"/>
    <property type="match status" value="1"/>
</dbReference>
<dbReference type="PANTHER" id="PTHR47053">
    <property type="entry name" value="MUREIN DD-ENDOPEPTIDASE MEPH-RELATED"/>
    <property type="match status" value="1"/>
</dbReference>
<proteinExistence type="inferred from homology"/>
<evidence type="ECO:0000256" key="3">
    <source>
        <dbReference type="ARBA" id="ARBA00022801"/>
    </source>
</evidence>
<organism evidence="6 7">
    <name type="scientific">Priestia veravalensis</name>
    <dbReference type="NCBI Taxonomy" id="1414648"/>
    <lineage>
        <taxon>Bacteria</taxon>
        <taxon>Bacillati</taxon>
        <taxon>Bacillota</taxon>
        <taxon>Bacilli</taxon>
        <taxon>Bacillales</taxon>
        <taxon>Bacillaceae</taxon>
        <taxon>Priestia</taxon>
    </lineage>
</organism>
<reference evidence="6 7" key="1">
    <citation type="submission" date="2015-11" db="EMBL/GenBank/DDBJ databases">
        <title>Bacillus caseinolyticus sp nov.</title>
        <authorList>
            <person name="Dastager S.G."/>
            <person name="Mawlankar R."/>
        </authorList>
    </citation>
    <scope>NUCLEOTIDE SEQUENCE [LARGE SCALE GENOMIC DNA]</scope>
    <source>
        <strain evidence="6 7">SGD-V-76</strain>
    </source>
</reference>
<dbReference type="Pfam" id="PF00877">
    <property type="entry name" value="NLPC_P60"/>
    <property type="match status" value="1"/>
</dbReference>
<sequence length="302" mass="34060">MDAKRYVVTVSVATVWTSTESPRSLDKVALEAPVDIEEWLYRLTYEKRLALCNENLVQTQLLFGEKVEVIKQEGDWCYVLIPSQPSKKNDAGYPGWVPASQLKSVEVQKQDSYAQVVAKKTLLVINNQTELMLSYRTTLPVIQHLNEHVEVETPLGKGLLLTKDVNVVQADTEQHPTKSGEHLVLEGKRFLDLPYLWGGMSSYGFDCSGFTYSLHKANGYTIPRDASDQAISGKGVAYEEMKPGDLLFFAYEQGKGFVHHVAMYYGNGQIIHSPKTGKTVEVIPIKGMEYEDEICAIRRYWT</sequence>
<dbReference type="GO" id="GO:0008234">
    <property type="term" value="F:cysteine-type peptidase activity"/>
    <property type="evidence" value="ECO:0007669"/>
    <property type="project" value="UniProtKB-KW"/>
</dbReference>
<dbReference type="Gene3D" id="3.90.1720.10">
    <property type="entry name" value="endopeptidase domain like (from Nostoc punctiforme)"/>
    <property type="match status" value="1"/>
</dbReference>
<comment type="caution">
    <text evidence="6">The sequence shown here is derived from an EMBL/GenBank/DDBJ whole genome shotgun (WGS) entry which is preliminary data.</text>
</comment>
<dbReference type="InterPro" id="IPR000064">
    <property type="entry name" value="NLP_P60_dom"/>
</dbReference>
<keyword evidence="4" id="KW-0788">Thiol protease</keyword>
<evidence type="ECO:0000256" key="1">
    <source>
        <dbReference type="ARBA" id="ARBA00007074"/>
    </source>
</evidence>